<dbReference type="EMBL" id="DS734517">
    <property type="protein sequence ID" value="EEC07126.1"/>
    <property type="molecule type" value="Genomic_DNA"/>
</dbReference>
<proteinExistence type="predicted"/>
<evidence type="ECO:0000313" key="4">
    <source>
        <dbReference type="Proteomes" id="UP000001555"/>
    </source>
</evidence>
<feature type="region of interest" description="Disordered" evidence="1">
    <location>
        <begin position="34"/>
        <end position="79"/>
    </location>
</feature>
<reference evidence="2 4" key="1">
    <citation type="submission" date="2008-03" db="EMBL/GenBank/DDBJ databases">
        <title>Annotation of Ixodes scapularis.</title>
        <authorList>
            <consortium name="Ixodes scapularis Genome Project Consortium"/>
            <person name="Caler E."/>
            <person name="Hannick L.I."/>
            <person name="Bidwell S."/>
            <person name="Joardar V."/>
            <person name="Thiagarajan M."/>
            <person name="Amedeo P."/>
            <person name="Galinsky K.J."/>
            <person name="Schobel S."/>
            <person name="Inman J."/>
            <person name="Hostetler J."/>
            <person name="Miller J."/>
            <person name="Hammond M."/>
            <person name="Megy K."/>
            <person name="Lawson D."/>
            <person name="Kodira C."/>
            <person name="Sutton G."/>
            <person name="Meyer J."/>
            <person name="Hill C.A."/>
            <person name="Birren B."/>
            <person name="Nene V."/>
            <person name="Collins F."/>
            <person name="Alarcon-Chaidez F."/>
            <person name="Wikel S."/>
            <person name="Strausberg R."/>
        </authorList>
    </citation>
    <scope>NUCLEOTIDE SEQUENCE [LARGE SCALE GENOMIC DNA]</scope>
    <source>
        <strain evidence="4">Wikel</strain>
        <strain evidence="2">Wikel colony</strain>
    </source>
</reference>
<dbReference type="HOGENOM" id="CLU_2443276_0_0_1"/>
<dbReference type="EnsemblMetazoa" id="ISCW006740-RA">
    <property type="protein sequence ID" value="ISCW006740-PA"/>
    <property type="gene ID" value="ISCW006740"/>
</dbReference>
<evidence type="ECO:0000313" key="2">
    <source>
        <dbReference type="EMBL" id="EEC07126.1"/>
    </source>
</evidence>
<dbReference type="EMBL" id="ABJB010181784">
    <property type="status" value="NOT_ANNOTATED_CDS"/>
    <property type="molecule type" value="Genomic_DNA"/>
</dbReference>
<sequence length="90" mass="9516">MPQLHGTCSPANDAQLPERGALRRAYDRVAFPTPAECASNFPTDPRPSSEGLATPLCGGDAPSLPQSGKGPRQTTNPAEVVHKVLRPAVW</sequence>
<name>B7PKK4_IXOSC</name>
<dbReference type="InParanoid" id="B7PKK4"/>
<dbReference type="VEuPathDB" id="VectorBase:ISCI006740"/>
<protein>
    <submittedName>
        <fullName evidence="2 3">Uncharacterized protein</fullName>
    </submittedName>
</protein>
<dbReference type="Proteomes" id="UP000001555">
    <property type="component" value="Unassembled WGS sequence"/>
</dbReference>
<organism>
    <name type="scientific">Ixodes scapularis</name>
    <name type="common">Black-legged tick</name>
    <name type="synonym">Deer tick</name>
    <dbReference type="NCBI Taxonomy" id="6945"/>
    <lineage>
        <taxon>Eukaryota</taxon>
        <taxon>Metazoa</taxon>
        <taxon>Ecdysozoa</taxon>
        <taxon>Arthropoda</taxon>
        <taxon>Chelicerata</taxon>
        <taxon>Arachnida</taxon>
        <taxon>Acari</taxon>
        <taxon>Parasitiformes</taxon>
        <taxon>Ixodida</taxon>
        <taxon>Ixodoidea</taxon>
        <taxon>Ixodidae</taxon>
        <taxon>Ixodinae</taxon>
        <taxon>Ixodes</taxon>
    </lineage>
</organism>
<reference evidence="3" key="2">
    <citation type="submission" date="2020-05" db="UniProtKB">
        <authorList>
            <consortium name="EnsemblMetazoa"/>
        </authorList>
    </citation>
    <scope>IDENTIFICATION</scope>
    <source>
        <strain evidence="3">wikel</strain>
    </source>
</reference>
<dbReference type="VEuPathDB" id="VectorBase:ISCW006740"/>
<gene>
    <name evidence="2" type="ORF">IscW_ISCW006740</name>
</gene>
<evidence type="ECO:0000256" key="1">
    <source>
        <dbReference type="SAM" id="MobiDB-lite"/>
    </source>
</evidence>
<evidence type="ECO:0000313" key="3">
    <source>
        <dbReference type="EnsemblMetazoa" id="ISCW006740-PA"/>
    </source>
</evidence>
<dbReference type="PaxDb" id="6945-B7PKK4"/>
<dbReference type="AlphaFoldDB" id="B7PKK4"/>
<keyword evidence="4" id="KW-1185">Reference proteome</keyword>
<accession>B7PKK4</accession>